<dbReference type="InterPro" id="IPR000340">
    <property type="entry name" value="Dual-sp_phosphatase_cat-dom"/>
</dbReference>
<evidence type="ECO:0000259" key="5">
    <source>
        <dbReference type="PROSITE" id="PS50056"/>
    </source>
</evidence>
<dbReference type="InterPro" id="IPR016130">
    <property type="entry name" value="Tyr_Pase_AS"/>
</dbReference>
<proteinExistence type="predicted"/>
<keyword evidence="2" id="KW-0904">Protein phosphatase</keyword>
<feature type="compositionally biased region" description="Low complexity" evidence="3">
    <location>
        <begin position="400"/>
        <end position="412"/>
    </location>
</feature>
<feature type="region of interest" description="Disordered" evidence="3">
    <location>
        <begin position="580"/>
        <end position="619"/>
    </location>
</feature>
<evidence type="ECO:0000256" key="1">
    <source>
        <dbReference type="ARBA" id="ARBA00022801"/>
    </source>
</evidence>
<dbReference type="InterPro" id="IPR029021">
    <property type="entry name" value="Prot-tyrosine_phosphatase-like"/>
</dbReference>
<feature type="chain" id="PRO_5016822402" description="Tyrosine specific protein phosphatases domain-containing protein" evidence="4">
    <location>
        <begin position="20"/>
        <end position="983"/>
    </location>
</feature>
<feature type="region of interest" description="Disordered" evidence="3">
    <location>
        <begin position="682"/>
        <end position="726"/>
    </location>
</feature>
<feature type="compositionally biased region" description="Polar residues" evidence="3">
    <location>
        <begin position="537"/>
        <end position="548"/>
    </location>
</feature>
<feature type="compositionally biased region" description="Low complexity" evidence="3">
    <location>
        <begin position="693"/>
        <end position="704"/>
    </location>
</feature>
<dbReference type="Gene3D" id="3.90.190.10">
    <property type="entry name" value="Protein tyrosine phosphatase superfamily"/>
    <property type="match status" value="1"/>
</dbReference>
<gene>
    <name evidence="6" type="ORF">BQ4739_LOCUS5010</name>
</gene>
<organism evidence="6 7">
    <name type="scientific">Tetradesmus obliquus</name>
    <name type="common">Green alga</name>
    <name type="synonym">Acutodesmus obliquus</name>
    <dbReference type="NCBI Taxonomy" id="3088"/>
    <lineage>
        <taxon>Eukaryota</taxon>
        <taxon>Viridiplantae</taxon>
        <taxon>Chlorophyta</taxon>
        <taxon>core chlorophytes</taxon>
        <taxon>Chlorophyceae</taxon>
        <taxon>CS clade</taxon>
        <taxon>Sphaeropleales</taxon>
        <taxon>Scenedesmaceae</taxon>
        <taxon>Tetradesmus</taxon>
    </lineage>
</organism>
<feature type="region of interest" description="Disordered" evidence="3">
    <location>
        <begin position="394"/>
        <end position="436"/>
    </location>
</feature>
<accession>A0A383VHT5</accession>
<dbReference type="SUPFAM" id="SSF52799">
    <property type="entry name" value="(Phosphotyrosine protein) phosphatases II"/>
    <property type="match status" value="1"/>
</dbReference>
<dbReference type="GO" id="GO:0005975">
    <property type="term" value="P:carbohydrate metabolic process"/>
    <property type="evidence" value="ECO:0007669"/>
    <property type="project" value="InterPro"/>
</dbReference>
<evidence type="ECO:0000256" key="2">
    <source>
        <dbReference type="ARBA" id="ARBA00022912"/>
    </source>
</evidence>
<feature type="region of interest" description="Disordered" evidence="3">
    <location>
        <begin position="286"/>
        <end position="321"/>
    </location>
</feature>
<dbReference type="SMART" id="SM01064">
    <property type="entry name" value="CBM_10"/>
    <property type="match status" value="4"/>
</dbReference>
<dbReference type="STRING" id="3088.A0A383VHT5"/>
<feature type="compositionally biased region" description="Low complexity" evidence="3">
    <location>
        <begin position="347"/>
        <end position="356"/>
    </location>
</feature>
<evidence type="ECO:0000313" key="7">
    <source>
        <dbReference type="Proteomes" id="UP000256970"/>
    </source>
</evidence>
<protein>
    <recommendedName>
        <fullName evidence="5">Tyrosine specific protein phosphatases domain-containing protein</fullName>
    </recommendedName>
</protein>
<feature type="signal peptide" evidence="4">
    <location>
        <begin position="1"/>
        <end position="19"/>
    </location>
</feature>
<evidence type="ECO:0000256" key="4">
    <source>
        <dbReference type="SAM" id="SignalP"/>
    </source>
</evidence>
<feature type="compositionally biased region" description="Low complexity" evidence="3">
    <location>
        <begin position="583"/>
        <end position="592"/>
    </location>
</feature>
<dbReference type="InterPro" id="IPR009031">
    <property type="entry name" value="CBM10"/>
</dbReference>
<keyword evidence="1" id="KW-0378">Hydrolase</keyword>
<feature type="region of interest" description="Disordered" evidence="3">
    <location>
        <begin position="748"/>
        <end position="773"/>
    </location>
</feature>
<feature type="region of interest" description="Disordered" evidence="3">
    <location>
        <begin position="843"/>
        <end position="868"/>
    </location>
</feature>
<dbReference type="SMART" id="SM00195">
    <property type="entry name" value="DSPc"/>
    <property type="match status" value="1"/>
</dbReference>
<feature type="compositionally biased region" description="Low complexity" evidence="3">
    <location>
        <begin position="748"/>
        <end position="759"/>
    </location>
</feature>
<sequence>MGALTLIVGAVSLVPATLAVVLRARVPTAVTGCLAHAAAVGLAVAVCSSDSLSPYTTWLLQKRTDGHISLASKLLFWPYHAGLRGKLWVQRRKSTEPLYDQVTEQLYIGGWPEQATWLPAGQPSVLDVTCELPRTHSNHYLNLPCWDTQAPNAAQIQHGVEWTIRELGEGRSCYIHCAHGHGRSATVLAAVLMATGKAKTAEEAVAVMRAARPRVRLNKPQAAALRSWIAGYYTGGSSCGKCSNGSTQAEEAQVLLNGIDGVHSSGTPKKRSSAVSLGAGTHMRRLAADAKADSSSTGGTALSVSDSQGKSDVTTTSTASNGGTAAAIKSASNDASHVVSSAADGNSSFTYSSSTPHSKDDVWDSAPACRNSSTATFDASMRLWGWENNAPCAFKEEKPASGSSPAGTPTGSDDAWNRAPPCKQADTSATKDNSGRLWGWENGASCAFKASGDGGDAVWEAAKPCAAPATGDNIKSTDNRGRKWGWENGASCAFKGTSARKMLSLVGQLNIRPMHDTHPRQLLADAKADASSTGGIALSVSDSQGKSDVTTTSTASNGGTAVAVKSASNDASHLVSSAADGNSSFTYSSSTPHSKDDAWDSAPPCKQADTSATKDNSGRLWGWENGASCAFKAPGDGGDAVWEGTATRKMLTNTPLVTDLSGGSDNTAGNLLAANAAVPAEEYAEDGLADSSTPNTLPTTNAPAEDYTVEEDPASDPASNSNITGPEAFNSAANVAIPAANSAASDLAAPAADPADNSSTDVDPATLNTTNAAADVPALDEDYDVAHTTTPDIIVGGVKGATDSFGKPITTEVLSADNAAVTPPAEATSASPTPAAAVDITTASPAPATSPEPAAASPAPAAAPAASSAPTWETAPICVGPPTKQTSVQDLNGRLWWVVPSGSTWSSCTYRAADGTAVYYEGYQQVQFDSAPACQHLADTTNAMADASGRLWGWEAGQAGDGANCRFLKAGGTPVMQAEVFMV</sequence>
<dbReference type="EMBL" id="FNXT01000415">
    <property type="protein sequence ID" value="SZX64503.1"/>
    <property type="molecule type" value="Genomic_DNA"/>
</dbReference>
<dbReference type="InterPro" id="IPR000387">
    <property type="entry name" value="Tyr_Pase_dom"/>
</dbReference>
<dbReference type="Pfam" id="PF00782">
    <property type="entry name" value="DSPc"/>
    <property type="match status" value="1"/>
</dbReference>
<feature type="region of interest" description="Disordered" evidence="3">
    <location>
        <begin position="340"/>
        <end position="361"/>
    </location>
</feature>
<dbReference type="InterPro" id="IPR020422">
    <property type="entry name" value="TYR_PHOSPHATASE_DUAL_dom"/>
</dbReference>
<name>A0A383VHT5_TETOB</name>
<reference evidence="6 7" key="1">
    <citation type="submission" date="2016-10" db="EMBL/GenBank/DDBJ databases">
        <authorList>
            <person name="Cai Z."/>
        </authorList>
    </citation>
    <scope>NUCLEOTIDE SEQUENCE [LARGE SCALE GENOMIC DNA]</scope>
</reference>
<dbReference type="GO" id="GO:0030248">
    <property type="term" value="F:cellulose binding"/>
    <property type="evidence" value="ECO:0007669"/>
    <property type="project" value="InterPro"/>
</dbReference>
<dbReference type="PANTHER" id="PTHR47216">
    <property type="match status" value="1"/>
</dbReference>
<dbReference type="Proteomes" id="UP000256970">
    <property type="component" value="Unassembled WGS sequence"/>
</dbReference>
<evidence type="ECO:0000256" key="3">
    <source>
        <dbReference type="SAM" id="MobiDB-lite"/>
    </source>
</evidence>
<dbReference type="GO" id="GO:0004721">
    <property type="term" value="F:phosphoprotein phosphatase activity"/>
    <property type="evidence" value="ECO:0007669"/>
    <property type="project" value="UniProtKB-KW"/>
</dbReference>
<dbReference type="PROSITE" id="PS00383">
    <property type="entry name" value="TYR_PHOSPHATASE_1"/>
    <property type="match status" value="1"/>
</dbReference>
<dbReference type="CDD" id="cd14527">
    <property type="entry name" value="DSP_bac"/>
    <property type="match status" value="1"/>
</dbReference>
<dbReference type="PROSITE" id="PS50056">
    <property type="entry name" value="TYR_PHOSPHATASE_2"/>
    <property type="match status" value="1"/>
</dbReference>
<dbReference type="PANTHER" id="PTHR47216:SF4">
    <property type="entry name" value="OS01G0859400 PROTEIN"/>
    <property type="match status" value="1"/>
</dbReference>
<feature type="compositionally biased region" description="Polar residues" evidence="3">
    <location>
        <begin position="293"/>
        <end position="313"/>
    </location>
</feature>
<feature type="region of interest" description="Disordered" evidence="3">
    <location>
        <begin position="537"/>
        <end position="557"/>
    </location>
</feature>
<keyword evidence="4" id="KW-0732">Signal</keyword>
<keyword evidence="7" id="KW-1185">Reference proteome</keyword>
<dbReference type="AlphaFoldDB" id="A0A383VHT5"/>
<feature type="domain" description="Tyrosine specific protein phosphatases" evidence="5">
    <location>
        <begin position="154"/>
        <end position="223"/>
    </location>
</feature>
<evidence type="ECO:0000313" key="6">
    <source>
        <dbReference type="EMBL" id="SZX64503.1"/>
    </source>
</evidence>